<evidence type="ECO:0000313" key="3">
    <source>
        <dbReference type="EMBL" id="EFN53101.1"/>
    </source>
</evidence>
<keyword evidence="4" id="KW-1185">Reference proteome</keyword>
<dbReference type="Gene3D" id="1.20.5.340">
    <property type="match status" value="1"/>
</dbReference>
<dbReference type="KEGG" id="cvr:CHLNCDRAFT_137435"/>
<evidence type="ECO:0000256" key="2">
    <source>
        <dbReference type="SAM" id="MobiDB-lite"/>
    </source>
</evidence>
<dbReference type="PANTHER" id="PTHR46007">
    <property type="entry name" value="MEDIATOR OF RNA POLYMERASE II TRANSCRIPTION SUBUNIT 12"/>
    <property type="match status" value="1"/>
</dbReference>
<gene>
    <name evidence="3" type="ORF">CHLNCDRAFT_137435</name>
</gene>
<evidence type="ECO:0000313" key="4">
    <source>
        <dbReference type="Proteomes" id="UP000008141"/>
    </source>
</evidence>
<name>E1ZMF5_CHLVA</name>
<dbReference type="InParanoid" id="E1ZMF5"/>
<dbReference type="PANTHER" id="PTHR46007:SF12">
    <property type="entry name" value="C2H2-TYPE DOMAIN-CONTAINING PROTEIN-RELATED"/>
    <property type="match status" value="1"/>
</dbReference>
<accession>E1ZMF5</accession>
<dbReference type="AlphaFoldDB" id="E1ZMF5"/>
<organism evidence="4">
    <name type="scientific">Chlorella variabilis</name>
    <name type="common">Green alga</name>
    <dbReference type="NCBI Taxonomy" id="554065"/>
    <lineage>
        <taxon>Eukaryota</taxon>
        <taxon>Viridiplantae</taxon>
        <taxon>Chlorophyta</taxon>
        <taxon>core chlorophytes</taxon>
        <taxon>Trebouxiophyceae</taxon>
        <taxon>Chlorellales</taxon>
        <taxon>Chlorellaceae</taxon>
        <taxon>Chlorella clade</taxon>
        <taxon>Chlorella</taxon>
    </lineage>
</organism>
<feature type="region of interest" description="Disordered" evidence="2">
    <location>
        <begin position="1"/>
        <end position="31"/>
    </location>
</feature>
<dbReference type="GeneID" id="17352549"/>
<feature type="coiled-coil region" evidence="1">
    <location>
        <begin position="105"/>
        <end position="136"/>
    </location>
</feature>
<sequence>MQRLAASSAEAQGLAAQHEQQRQQLLQQVAAHQEQAAEAAAAAAAAADQHAVALDAQRRAHAAELAAAAAQREEAAAAAAAEHADVLAAVLAELAQTQQLLRGSREEARILSEHHEQQLKEVEEEWASKLQAAEQAGQRQVAAVQATVATRDGTIAELRAKVQSRDERVAQLGELVARLEAGKAELARRLAALQGELLEAGRQRRGLEAALGEERDVVAELHTQVEGYERSRMALAKSFFENKRSSDAAKVIQRHWREHRMHRMRQQQTEGYQALTNAKAMLGTLAQQHADLEQRHRANLAFSGQTLVGDNLDVLQDAVESIIAAFLLPARDLRTIQQYQQKVSGYSAAPSARQSTAYPPASGPGGPGGLSRASTGGRDDLIKAAVYPLADSLPGSARSTPREMGGSDGPLAGAAQYAQQCAAAQQQQQYGPQQQQAQYQQAAAQQQHQGGVAHAPLLREGSLRGGLANLAGKVLNSPIDRLRRLSSGH</sequence>
<dbReference type="EMBL" id="GL433853">
    <property type="protein sequence ID" value="EFN53101.1"/>
    <property type="molecule type" value="Genomic_DNA"/>
</dbReference>
<dbReference type="InterPro" id="IPR051647">
    <property type="entry name" value="Mediator_comp_sub12"/>
</dbReference>
<feature type="region of interest" description="Disordered" evidence="2">
    <location>
        <begin position="392"/>
        <end position="411"/>
    </location>
</feature>
<evidence type="ECO:0000256" key="1">
    <source>
        <dbReference type="SAM" id="Coils"/>
    </source>
</evidence>
<dbReference type="RefSeq" id="XP_005845203.1">
    <property type="nucleotide sequence ID" value="XM_005845141.1"/>
</dbReference>
<dbReference type="GO" id="GO:0045944">
    <property type="term" value="P:positive regulation of transcription by RNA polymerase II"/>
    <property type="evidence" value="ECO:0007669"/>
    <property type="project" value="TreeGrafter"/>
</dbReference>
<protein>
    <submittedName>
        <fullName evidence="3">Uncharacterized protein</fullName>
    </submittedName>
</protein>
<dbReference type="GO" id="GO:0003713">
    <property type="term" value="F:transcription coactivator activity"/>
    <property type="evidence" value="ECO:0007669"/>
    <property type="project" value="TreeGrafter"/>
</dbReference>
<proteinExistence type="predicted"/>
<dbReference type="GO" id="GO:0016592">
    <property type="term" value="C:mediator complex"/>
    <property type="evidence" value="ECO:0007669"/>
    <property type="project" value="TreeGrafter"/>
</dbReference>
<reference evidence="3 4" key="1">
    <citation type="journal article" date="2010" name="Plant Cell">
        <title>The Chlorella variabilis NC64A genome reveals adaptation to photosymbiosis, coevolution with viruses, and cryptic sex.</title>
        <authorList>
            <person name="Blanc G."/>
            <person name="Duncan G."/>
            <person name="Agarkova I."/>
            <person name="Borodovsky M."/>
            <person name="Gurnon J."/>
            <person name="Kuo A."/>
            <person name="Lindquist E."/>
            <person name="Lucas S."/>
            <person name="Pangilinan J."/>
            <person name="Polle J."/>
            <person name="Salamov A."/>
            <person name="Terry A."/>
            <person name="Yamada T."/>
            <person name="Dunigan D.D."/>
            <person name="Grigoriev I.V."/>
            <person name="Claverie J.M."/>
            <person name="Van Etten J.L."/>
        </authorList>
    </citation>
    <scope>NUCLEOTIDE SEQUENCE [LARGE SCALE GENOMIC DNA]</scope>
    <source>
        <strain evidence="3 4">NC64A</strain>
    </source>
</reference>
<feature type="region of interest" description="Disordered" evidence="2">
    <location>
        <begin position="347"/>
        <end position="376"/>
    </location>
</feature>
<dbReference type="Proteomes" id="UP000008141">
    <property type="component" value="Unassembled WGS sequence"/>
</dbReference>
<keyword evidence="1" id="KW-0175">Coiled coil</keyword>
<feature type="coiled-coil region" evidence="1">
    <location>
        <begin position="176"/>
        <end position="210"/>
    </location>
</feature>